<dbReference type="InterPro" id="IPR011993">
    <property type="entry name" value="PH-like_dom_sf"/>
</dbReference>
<evidence type="ECO:0000259" key="4">
    <source>
        <dbReference type="Pfam" id="PF22972"/>
    </source>
</evidence>
<evidence type="ECO:0000256" key="1">
    <source>
        <dbReference type="ARBA" id="ARBA00008809"/>
    </source>
</evidence>
<dbReference type="GO" id="GO:0005654">
    <property type="term" value="C:nucleoplasm"/>
    <property type="evidence" value="ECO:0007669"/>
    <property type="project" value="TreeGrafter"/>
</dbReference>
<evidence type="ECO:0008006" key="7">
    <source>
        <dbReference type="Google" id="ProtNLM"/>
    </source>
</evidence>
<proteinExistence type="inferred from homology"/>
<reference evidence="5" key="2">
    <citation type="submission" date="2025-09" db="UniProtKB">
        <authorList>
            <consortium name="Ensembl"/>
        </authorList>
    </citation>
    <scope>IDENTIFICATION</scope>
</reference>
<dbReference type="SUPFAM" id="SSF50729">
    <property type="entry name" value="PH domain-like"/>
    <property type="match status" value="1"/>
</dbReference>
<protein>
    <recommendedName>
        <fullName evidence="7">Serine/threonine-protein phosphatase 4 regulatory subunit 3B</fullName>
    </recommendedName>
</protein>
<organism evidence="5 6">
    <name type="scientific">Naja naja</name>
    <name type="common">Indian cobra</name>
    <dbReference type="NCBI Taxonomy" id="35670"/>
    <lineage>
        <taxon>Eukaryota</taxon>
        <taxon>Metazoa</taxon>
        <taxon>Chordata</taxon>
        <taxon>Craniata</taxon>
        <taxon>Vertebrata</taxon>
        <taxon>Euteleostomi</taxon>
        <taxon>Lepidosauria</taxon>
        <taxon>Squamata</taxon>
        <taxon>Bifurcata</taxon>
        <taxon>Unidentata</taxon>
        <taxon>Episquamata</taxon>
        <taxon>Toxicofera</taxon>
        <taxon>Serpentes</taxon>
        <taxon>Colubroidea</taxon>
        <taxon>Elapidae</taxon>
        <taxon>Elapinae</taxon>
        <taxon>Naja</taxon>
    </lineage>
</organism>
<feature type="domain" description="PP4R3 EVH1-like" evidence="4">
    <location>
        <begin position="5"/>
        <end position="101"/>
    </location>
</feature>
<dbReference type="OMA" id="YHRYMIS"/>
<evidence type="ECO:0000313" key="5">
    <source>
        <dbReference type="Ensembl" id="ENSNNAP00000003992.1"/>
    </source>
</evidence>
<dbReference type="InterPro" id="IPR055236">
    <property type="entry name" value="EVH1_PP4R3"/>
</dbReference>
<feature type="domain" description="Serine/threonine-protein phosphatase 4 regulatory subunit 3-like central" evidence="3">
    <location>
        <begin position="144"/>
        <end position="648"/>
    </location>
</feature>
<dbReference type="Proteomes" id="UP000694559">
    <property type="component" value="Unplaced"/>
</dbReference>
<evidence type="ECO:0000256" key="2">
    <source>
        <dbReference type="SAM" id="MobiDB-lite"/>
    </source>
</evidence>
<dbReference type="AlphaFoldDB" id="A0A8C6VCF5"/>
<dbReference type="Pfam" id="PF22972">
    <property type="entry name" value="EVH1_PP4R3"/>
    <property type="match status" value="1"/>
</dbReference>
<feature type="compositionally biased region" description="Basic and acidic residues" evidence="2">
    <location>
        <begin position="700"/>
        <end position="731"/>
    </location>
</feature>
<feature type="compositionally biased region" description="Low complexity" evidence="2">
    <location>
        <begin position="744"/>
        <end position="779"/>
    </location>
</feature>
<dbReference type="GO" id="GO:0030289">
    <property type="term" value="C:protein phosphatase 4 complex"/>
    <property type="evidence" value="ECO:0007669"/>
    <property type="project" value="TreeGrafter"/>
</dbReference>
<dbReference type="GO" id="GO:0072542">
    <property type="term" value="F:protein phosphatase activator activity"/>
    <property type="evidence" value="ECO:0007669"/>
    <property type="project" value="TreeGrafter"/>
</dbReference>
<reference evidence="5" key="1">
    <citation type="submission" date="2025-08" db="UniProtKB">
        <authorList>
            <consortium name="Ensembl"/>
        </authorList>
    </citation>
    <scope>IDENTIFICATION</scope>
</reference>
<comment type="similarity">
    <text evidence="1">Belongs to the SMEK family.</text>
</comment>
<dbReference type="OrthoDB" id="27483at2759"/>
<dbReference type="Gene3D" id="2.30.29.30">
    <property type="entry name" value="Pleckstrin-homology domain (PH domain)/Phosphotyrosine-binding domain (PTB)"/>
    <property type="match status" value="1"/>
</dbReference>
<dbReference type="PANTHER" id="PTHR23318">
    <property type="entry name" value="ATP SYNTHASE GAMMA-RELATED"/>
    <property type="match status" value="1"/>
</dbReference>
<dbReference type="InterPro" id="IPR051137">
    <property type="entry name" value="PP4R3-like"/>
</dbReference>
<dbReference type="GeneTree" id="ENSGT00390000018199"/>
<feature type="compositionally biased region" description="Acidic residues" evidence="2">
    <location>
        <begin position="680"/>
        <end position="693"/>
    </location>
</feature>
<keyword evidence="6" id="KW-1185">Reference proteome</keyword>
<feature type="compositionally biased region" description="Acidic residues" evidence="2">
    <location>
        <begin position="797"/>
        <end position="808"/>
    </location>
</feature>
<dbReference type="SUPFAM" id="SSF48371">
    <property type="entry name" value="ARM repeat"/>
    <property type="match status" value="1"/>
</dbReference>
<dbReference type="FunFam" id="2.30.29.30:FF:000051">
    <property type="entry name" value="Serine/threonine-protein phosphatase 4 regulatory subunit 3B"/>
    <property type="match status" value="1"/>
</dbReference>
<accession>A0A8C6VCF5</accession>
<feature type="region of interest" description="Disordered" evidence="2">
    <location>
        <begin position="680"/>
        <end position="819"/>
    </location>
</feature>
<dbReference type="InterPro" id="IPR011989">
    <property type="entry name" value="ARM-like"/>
</dbReference>
<dbReference type="GO" id="GO:0006974">
    <property type="term" value="P:DNA damage response"/>
    <property type="evidence" value="ECO:0007669"/>
    <property type="project" value="TreeGrafter"/>
</dbReference>
<dbReference type="Ensembl" id="ENSNNAT00000004178.1">
    <property type="protein sequence ID" value="ENSNNAP00000003992.1"/>
    <property type="gene ID" value="ENSNNAG00000002696.1"/>
</dbReference>
<name>A0A8C6VCF5_NAJNA</name>
<dbReference type="InterPro" id="IPR006887">
    <property type="entry name" value="P4R3-like_central_dom"/>
</dbReference>
<dbReference type="Gene3D" id="1.25.10.10">
    <property type="entry name" value="Leucine-rich Repeat Variant"/>
    <property type="match status" value="1"/>
</dbReference>
<evidence type="ECO:0000313" key="6">
    <source>
        <dbReference type="Proteomes" id="UP000694559"/>
    </source>
</evidence>
<dbReference type="InterPro" id="IPR016024">
    <property type="entry name" value="ARM-type_fold"/>
</dbReference>
<sequence>MSDTRRRVKVYTLNEERQWDDRGTGHVSSTYVERLKGMSLLVRAESDGSLLLESKINPNTAYQKQQDTLIVWSEAENYDLALSFQEKAGCDEIWEKICQVQGKDPSVEVTQDLIDESEEERFEEMPETSHLIDLPTCELNKLEEIADLVTSVLSSPIRREKLALALENEGYIKKLLQLFQLCENLENNEGLHHLYEIIRGILFLNKATLFEVMFSDECIMDVVGCLEYDPALAQPKRHREFLTKTAKFKEVIPITDSELRQKIHQTYRVQYIQDIILPTPSVFEENFLSTLTSFIFFNKVEIVSMLQEDEKFLSEVFAQLTDEATDDDKRRELVNFFKEFCAFSQTLQPQNRDTFFKTLAKLGILPALEIVMGMDDLQVRSAATDIFSYLVEFSPSMVREFVMQEAQQSDDDILLINVVIEQMICDTDPELGGAVQLMGLLRTLIDPENMLATANKTEKSEFLNFFYNHCMHVLTAPLLANTSEDKTDKDAVVANKNNTICPDNYQTAQLLALILELLTFCVEHHTYHIKNYIMNKDLLRRVLVLMNSKHTFLALCALRFLRRIIGLKDEFYNRYITKGNLFEPVINALLDNGTRYNLLNSAVIELFEFIRVEDIKSLTAHIVENFYKALESIEYVQTFKGLKTKYEQEKDRQSQKLNSVPSILRSNRFRRDARTLEEDEEMWFNEDEEEEGEAIVPPVEKSKSEDDFPESYEKFMETKKAKESEDKENLPKRTSTGGFKFTFSHSTSATNGANSTNNKSVAAQTSPASSNGSSSKNANLTTAVTATKGSLVGLVDYPDDEEEEEEEETSPRKRPRLGS</sequence>
<dbReference type="Pfam" id="PF04802">
    <property type="entry name" value="PP4R3"/>
    <property type="match status" value="1"/>
</dbReference>
<evidence type="ECO:0000259" key="3">
    <source>
        <dbReference type="Pfam" id="PF04802"/>
    </source>
</evidence>
<dbReference type="PANTHER" id="PTHR23318:SF18">
    <property type="entry name" value="SERINE_THREONINE-PROTEIN PHOSPHATASE 4 REGULATORY SUBUNIT 3B"/>
    <property type="match status" value="1"/>
</dbReference>